<protein>
    <submittedName>
        <fullName evidence="1">Uncharacterized protein</fullName>
    </submittedName>
</protein>
<dbReference type="Proteomes" id="UP000661691">
    <property type="component" value="Unassembled WGS sequence"/>
</dbReference>
<sequence length="194" mass="22935">MEFEYHLTVQDIEETDRQAFVDFCKSLSVKPLLIVLDKGNYISQPMCTGVIRDVDFPRANQEIDKMITLFEEKGYKMMRKKIETSPHEEHYFNQPPQQLFKPYFEWHGKIEVEDVERVKKLCEGLGGHLSRNSLNANGKVRFITVREYTSKPKFYARVQDIHAILQVNHIDIIKQQHELCIYDSRVELDRGWVT</sequence>
<gene>
    <name evidence="1" type="ORF">IC620_04920</name>
</gene>
<organism evidence="1 2">
    <name type="scientific">Polycladospora coralii</name>
    <dbReference type="NCBI Taxonomy" id="2771432"/>
    <lineage>
        <taxon>Bacteria</taxon>
        <taxon>Bacillati</taxon>
        <taxon>Bacillota</taxon>
        <taxon>Bacilli</taxon>
        <taxon>Bacillales</taxon>
        <taxon>Thermoactinomycetaceae</taxon>
        <taxon>Polycladospora</taxon>
    </lineage>
</organism>
<dbReference type="EMBL" id="JACXAH010000005">
    <property type="protein sequence ID" value="MBD1371700.1"/>
    <property type="molecule type" value="Genomic_DNA"/>
</dbReference>
<name>A0A926RSQ2_9BACL</name>
<keyword evidence="2" id="KW-1185">Reference proteome</keyword>
<proteinExistence type="predicted"/>
<dbReference type="AlphaFoldDB" id="A0A926RSQ2"/>
<dbReference type="RefSeq" id="WP_191138346.1">
    <property type="nucleotide sequence ID" value="NZ_JACXAG020000001.1"/>
</dbReference>
<evidence type="ECO:0000313" key="1">
    <source>
        <dbReference type="EMBL" id="MBD1371700.1"/>
    </source>
</evidence>
<reference evidence="1" key="1">
    <citation type="submission" date="2020-09" db="EMBL/GenBank/DDBJ databases">
        <title>A novel bacterium of genus Hazenella, isolated from South China Sea.</title>
        <authorList>
            <person name="Huang H."/>
            <person name="Mo K."/>
            <person name="Hu Y."/>
        </authorList>
    </citation>
    <scope>NUCLEOTIDE SEQUENCE</scope>
    <source>
        <strain evidence="1">IB182357</strain>
    </source>
</reference>
<comment type="caution">
    <text evidence="1">The sequence shown here is derived from an EMBL/GenBank/DDBJ whole genome shotgun (WGS) entry which is preliminary data.</text>
</comment>
<accession>A0A926RSQ2</accession>
<evidence type="ECO:0000313" key="2">
    <source>
        <dbReference type="Proteomes" id="UP000661691"/>
    </source>
</evidence>